<gene>
    <name evidence="2" type="ORF">EJ02DRAFT_459075</name>
</gene>
<evidence type="ECO:0000256" key="1">
    <source>
        <dbReference type="SAM" id="MobiDB-lite"/>
    </source>
</evidence>
<organism evidence="2 3">
    <name type="scientific">Clathrospora elynae</name>
    <dbReference type="NCBI Taxonomy" id="706981"/>
    <lineage>
        <taxon>Eukaryota</taxon>
        <taxon>Fungi</taxon>
        <taxon>Dikarya</taxon>
        <taxon>Ascomycota</taxon>
        <taxon>Pezizomycotina</taxon>
        <taxon>Dothideomycetes</taxon>
        <taxon>Pleosporomycetidae</taxon>
        <taxon>Pleosporales</taxon>
        <taxon>Diademaceae</taxon>
        <taxon>Clathrospora</taxon>
    </lineage>
</organism>
<sequence>MEMKKEYAKVTWGVVPEKLGVPVEECKGRFEEIKPKDWKPNTTRKTGGKNGDVQEKNKGRSKAIYVRPATPGQTDWVDPWECRDAFGGDAQVGGATDPWDADCVGKPTEVKNYVCDNNCQNCLDNRCHCSASGSGWDNALCTSEIHGKSPAANSSGDDCWDTSVYGLDNICGRAFEKSIRNGAASLQAKGDCCDAPAQQSQCVGAPNDLRGFGGCPNNVNVNKKDNDLMPAPTTYTVTYWVTIEAGDKSIHIPIDGKNISSPEKTIVEGSAGMKKVWKWVQEKGLGDKVGLQDAFDLAKDMHSEDEGEEWVIDQAQHAVHTSHASSRRSSPSPSDGWPRCS</sequence>
<name>A0A6A5SAQ8_9PLEO</name>
<dbReference type="OrthoDB" id="3695698at2759"/>
<dbReference type="EMBL" id="ML976158">
    <property type="protein sequence ID" value="KAF1937013.1"/>
    <property type="molecule type" value="Genomic_DNA"/>
</dbReference>
<reference evidence="2" key="1">
    <citation type="journal article" date="2020" name="Stud. Mycol.">
        <title>101 Dothideomycetes genomes: a test case for predicting lifestyles and emergence of pathogens.</title>
        <authorList>
            <person name="Haridas S."/>
            <person name="Albert R."/>
            <person name="Binder M."/>
            <person name="Bloem J."/>
            <person name="Labutti K."/>
            <person name="Salamov A."/>
            <person name="Andreopoulos B."/>
            <person name="Baker S."/>
            <person name="Barry K."/>
            <person name="Bills G."/>
            <person name="Bluhm B."/>
            <person name="Cannon C."/>
            <person name="Castanera R."/>
            <person name="Culley D."/>
            <person name="Daum C."/>
            <person name="Ezra D."/>
            <person name="Gonzalez J."/>
            <person name="Henrissat B."/>
            <person name="Kuo A."/>
            <person name="Liang C."/>
            <person name="Lipzen A."/>
            <person name="Lutzoni F."/>
            <person name="Magnuson J."/>
            <person name="Mondo S."/>
            <person name="Nolan M."/>
            <person name="Ohm R."/>
            <person name="Pangilinan J."/>
            <person name="Park H.-J."/>
            <person name="Ramirez L."/>
            <person name="Alfaro M."/>
            <person name="Sun H."/>
            <person name="Tritt A."/>
            <person name="Yoshinaga Y."/>
            <person name="Zwiers L.-H."/>
            <person name="Turgeon B."/>
            <person name="Goodwin S."/>
            <person name="Spatafora J."/>
            <person name="Crous P."/>
            <person name="Grigoriev I."/>
        </authorList>
    </citation>
    <scope>NUCLEOTIDE SEQUENCE</scope>
    <source>
        <strain evidence="2">CBS 161.51</strain>
    </source>
</reference>
<keyword evidence="3" id="KW-1185">Reference proteome</keyword>
<proteinExistence type="predicted"/>
<dbReference type="Proteomes" id="UP000800038">
    <property type="component" value="Unassembled WGS sequence"/>
</dbReference>
<feature type="region of interest" description="Disordered" evidence="1">
    <location>
        <begin position="316"/>
        <end position="341"/>
    </location>
</feature>
<evidence type="ECO:0000313" key="3">
    <source>
        <dbReference type="Proteomes" id="UP000800038"/>
    </source>
</evidence>
<dbReference type="AlphaFoldDB" id="A0A6A5SAQ8"/>
<accession>A0A6A5SAQ8</accession>
<protein>
    <submittedName>
        <fullName evidence="2">Uncharacterized protein</fullName>
    </submittedName>
</protein>
<feature type="region of interest" description="Disordered" evidence="1">
    <location>
        <begin position="34"/>
        <end position="59"/>
    </location>
</feature>
<evidence type="ECO:0000313" key="2">
    <source>
        <dbReference type="EMBL" id="KAF1937013.1"/>
    </source>
</evidence>